<organism evidence="2 3">
    <name type="scientific">Niastella populi</name>
    <dbReference type="NCBI Taxonomy" id="550983"/>
    <lineage>
        <taxon>Bacteria</taxon>
        <taxon>Pseudomonadati</taxon>
        <taxon>Bacteroidota</taxon>
        <taxon>Chitinophagia</taxon>
        <taxon>Chitinophagales</taxon>
        <taxon>Chitinophagaceae</taxon>
        <taxon>Niastella</taxon>
    </lineage>
</organism>
<keyword evidence="3" id="KW-1185">Reference proteome</keyword>
<name>A0A1V9FM31_9BACT</name>
<dbReference type="InterPro" id="IPR025272">
    <property type="entry name" value="SocA_Panacea"/>
</dbReference>
<evidence type="ECO:0000259" key="1">
    <source>
        <dbReference type="Pfam" id="PF13274"/>
    </source>
</evidence>
<evidence type="ECO:0000313" key="3">
    <source>
        <dbReference type="Proteomes" id="UP000192276"/>
    </source>
</evidence>
<accession>A0A1V9FM31</accession>
<feature type="domain" description="Antitoxin SocA-like Panacea" evidence="1">
    <location>
        <begin position="28"/>
        <end position="128"/>
    </location>
</feature>
<dbReference type="EMBL" id="LWBP01000178">
    <property type="protein sequence ID" value="OQP59367.1"/>
    <property type="molecule type" value="Genomic_DNA"/>
</dbReference>
<comment type="caution">
    <text evidence="2">The sequence shown here is derived from an EMBL/GenBank/DDBJ whole genome shotgun (WGS) entry which is preliminary data.</text>
</comment>
<proteinExistence type="predicted"/>
<dbReference type="Pfam" id="PF13274">
    <property type="entry name" value="SocA_Panacea"/>
    <property type="match status" value="1"/>
</dbReference>
<dbReference type="OrthoDB" id="9799173at2"/>
<protein>
    <recommendedName>
        <fullName evidence="1">Antitoxin SocA-like Panacea domain-containing protein</fullName>
    </recommendedName>
</protein>
<dbReference type="RefSeq" id="WP_081164617.1">
    <property type="nucleotide sequence ID" value="NZ_LWBP01000178.1"/>
</dbReference>
<reference evidence="3" key="1">
    <citation type="submission" date="2016-04" db="EMBL/GenBank/DDBJ databases">
        <authorList>
            <person name="Chen L."/>
            <person name="Zhuang W."/>
            <person name="Wang G."/>
        </authorList>
    </citation>
    <scope>NUCLEOTIDE SEQUENCE [LARGE SCALE GENOMIC DNA]</scope>
    <source>
        <strain evidence="3">208</strain>
    </source>
</reference>
<sequence>MSYPASLIAYAFVKKGIEEGKFVTQMKLQKLVYFAQGAHLAKYNKPLINETFQAWKYGPVIPEIYQDFKLYGSRPIIDTSEFTPSSTYKPPFRLDADALDTINYTWGVLKDFSAMSLSNWTHQPDGPWSKVYDPDTKSTHIGNNDIKQYFEKLLIKA</sequence>
<dbReference type="Proteomes" id="UP000192276">
    <property type="component" value="Unassembled WGS sequence"/>
</dbReference>
<dbReference type="AlphaFoldDB" id="A0A1V9FM31"/>
<gene>
    <name evidence="2" type="ORF">A4R26_21355</name>
</gene>
<evidence type="ECO:0000313" key="2">
    <source>
        <dbReference type="EMBL" id="OQP59367.1"/>
    </source>
</evidence>